<dbReference type="Pfam" id="PF04205">
    <property type="entry name" value="FMN_bind"/>
    <property type="match status" value="1"/>
</dbReference>
<comment type="caution">
    <text evidence="4">The sequence shown here is derived from an EMBL/GenBank/DDBJ whole genome shotgun (WGS) entry which is preliminary data.</text>
</comment>
<dbReference type="EMBL" id="JAEPES010000001">
    <property type="protein sequence ID" value="MBK4346045.1"/>
    <property type="molecule type" value="Genomic_DNA"/>
</dbReference>
<evidence type="ECO:0000313" key="4">
    <source>
        <dbReference type="EMBL" id="MBK4346045.1"/>
    </source>
</evidence>
<dbReference type="AlphaFoldDB" id="A0A934SIT3"/>
<dbReference type="RefSeq" id="WP_200554412.1">
    <property type="nucleotide sequence ID" value="NZ_JAEPES010000001.1"/>
</dbReference>
<feature type="signal peptide" evidence="2">
    <location>
        <begin position="1"/>
        <end position="30"/>
    </location>
</feature>
<keyword evidence="5" id="KW-1185">Reference proteome</keyword>
<feature type="compositionally biased region" description="Low complexity" evidence="1">
    <location>
        <begin position="26"/>
        <end position="53"/>
    </location>
</feature>
<evidence type="ECO:0000259" key="3">
    <source>
        <dbReference type="Pfam" id="PF04205"/>
    </source>
</evidence>
<dbReference type="PROSITE" id="PS51257">
    <property type="entry name" value="PROKAR_LIPOPROTEIN"/>
    <property type="match status" value="1"/>
</dbReference>
<dbReference type="GO" id="GO:0010181">
    <property type="term" value="F:FMN binding"/>
    <property type="evidence" value="ECO:0007669"/>
    <property type="project" value="InterPro"/>
</dbReference>
<protein>
    <submittedName>
        <fullName evidence="4">FMN-binding protein</fullName>
    </submittedName>
</protein>
<gene>
    <name evidence="4" type="ORF">IV501_00210</name>
</gene>
<evidence type="ECO:0000313" key="5">
    <source>
        <dbReference type="Proteomes" id="UP000636458"/>
    </source>
</evidence>
<sequence length="151" mass="15036">MRTPNKYALSAFAGVSLVGTLAGCSATASAGTSNTSSDTSASASPSTGDSTGTYKDGSYTEDGEYNSPGGEEKVEVKVTLADGVITAVTVASDASNDPTGKQYQAQFIKGISAQVVGKKIDSLSVSKVSGSSLTSMGFNAAITKIKADASA</sequence>
<dbReference type="Gene3D" id="3.90.1010.20">
    <property type="match status" value="1"/>
</dbReference>
<dbReference type="GO" id="GO:0016020">
    <property type="term" value="C:membrane"/>
    <property type="evidence" value="ECO:0007669"/>
    <property type="project" value="InterPro"/>
</dbReference>
<dbReference type="Proteomes" id="UP000636458">
    <property type="component" value="Unassembled WGS sequence"/>
</dbReference>
<organism evidence="4 5">
    <name type="scientific">Lacisediminihabitans changchengi</name>
    <dbReference type="NCBI Taxonomy" id="2787634"/>
    <lineage>
        <taxon>Bacteria</taxon>
        <taxon>Bacillati</taxon>
        <taxon>Actinomycetota</taxon>
        <taxon>Actinomycetes</taxon>
        <taxon>Micrococcales</taxon>
        <taxon>Microbacteriaceae</taxon>
        <taxon>Lacisediminihabitans</taxon>
    </lineage>
</organism>
<keyword evidence="2" id="KW-0732">Signal</keyword>
<evidence type="ECO:0000256" key="2">
    <source>
        <dbReference type="SAM" id="SignalP"/>
    </source>
</evidence>
<evidence type="ECO:0000256" key="1">
    <source>
        <dbReference type="SAM" id="MobiDB-lite"/>
    </source>
</evidence>
<feature type="domain" description="FMN-binding" evidence="3">
    <location>
        <begin position="72"/>
        <end position="144"/>
    </location>
</feature>
<feature type="chain" id="PRO_5039277392" evidence="2">
    <location>
        <begin position="31"/>
        <end position="151"/>
    </location>
</feature>
<name>A0A934SIT3_9MICO</name>
<reference evidence="4" key="1">
    <citation type="submission" date="2021-01" db="EMBL/GenBank/DDBJ databases">
        <title>Lacisediminihabitans sp. nov. strain G11-30, isolated from Antarctic Soil.</title>
        <authorList>
            <person name="Li J."/>
        </authorList>
    </citation>
    <scope>NUCLEOTIDE SEQUENCE</scope>
    <source>
        <strain evidence="4">G11-30</strain>
    </source>
</reference>
<dbReference type="InterPro" id="IPR007329">
    <property type="entry name" value="FMN-bd"/>
</dbReference>
<accession>A0A934SIT3</accession>
<proteinExistence type="predicted"/>
<feature type="region of interest" description="Disordered" evidence="1">
    <location>
        <begin position="26"/>
        <end position="71"/>
    </location>
</feature>